<dbReference type="SUPFAM" id="SSF55729">
    <property type="entry name" value="Acyl-CoA N-acyltransferases (Nat)"/>
    <property type="match status" value="1"/>
</dbReference>
<dbReference type="Gene3D" id="3.40.630.30">
    <property type="match status" value="1"/>
</dbReference>
<accession>A0ABV4NKF9</accession>
<keyword evidence="2" id="KW-0808">Transferase</keyword>
<dbReference type="CDD" id="cd04301">
    <property type="entry name" value="NAT_SF"/>
    <property type="match status" value="1"/>
</dbReference>
<dbReference type="InterPro" id="IPR053144">
    <property type="entry name" value="Acetyltransferase_Butenolide"/>
</dbReference>
<keyword evidence="3" id="KW-1185">Reference proteome</keyword>
<dbReference type="GO" id="GO:0016746">
    <property type="term" value="F:acyltransferase activity"/>
    <property type="evidence" value="ECO:0007669"/>
    <property type="project" value="UniProtKB-KW"/>
</dbReference>
<dbReference type="RefSeq" id="WP_299583451.1">
    <property type="nucleotide sequence ID" value="NZ_JBGMEL010000003.1"/>
</dbReference>
<dbReference type="InterPro" id="IPR016181">
    <property type="entry name" value="Acyl_CoA_acyltransferase"/>
</dbReference>
<evidence type="ECO:0000313" key="2">
    <source>
        <dbReference type="EMBL" id="MFA0789760.1"/>
    </source>
</evidence>
<name>A0ABV4NKF9_9GAMM</name>
<proteinExistence type="predicted"/>
<dbReference type="EMBL" id="JBGMEL010000003">
    <property type="protein sequence ID" value="MFA0789760.1"/>
    <property type="molecule type" value="Genomic_DNA"/>
</dbReference>
<dbReference type="PROSITE" id="PS51186">
    <property type="entry name" value="GNAT"/>
    <property type="match status" value="1"/>
</dbReference>
<feature type="domain" description="N-acetyltransferase" evidence="1">
    <location>
        <begin position="3"/>
        <end position="131"/>
    </location>
</feature>
<comment type="caution">
    <text evidence="2">The sequence shown here is derived from an EMBL/GenBank/DDBJ whole genome shotgun (WGS) entry which is preliminary data.</text>
</comment>
<keyword evidence="2" id="KW-0012">Acyltransferase</keyword>
<dbReference type="Pfam" id="PF13508">
    <property type="entry name" value="Acetyltransf_7"/>
    <property type="match status" value="1"/>
</dbReference>
<evidence type="ECO:0000259" key="1">
    <source>
        <dbReference type="PROSITE" id="PS51186"/>
    </source>
</evidence>
<organism evidence="2 3">
    <name type="scientific">Microbulbifer echini</name>
    <dbReference type="NCBI Taxonomy" id="1529067"/>
    <lineage>
        <taxon>Bacteria</taxon>
        <taxon>Pseudomonadati</taxon>
        <taxon>Pseudomonadota</taxon>
        <taxon>Gammaproteobacteria</taxon>
        <taxon>Cellvibrionales</taxon>
        <taxon>Microbulbiferaceae</taxon>
        <taxon>Microbulbifer</taxon>
    </lineage>
</organism>
<sequence>MYTIIEKVAPTEDFLRLREITGLTPRSREAAEKGLPNSLYGIHIKRHSETVAMGRVVGDGALNFEIVDVAVDPKFQGVGLGRQVMEHIMAYLDREALPSAYITLMADVPELYKKFGFELSRPNTEGMHISK</sequence>
<dbReference type="PANTHER" id="PTHR43233:SF1">
    <property type="entry name" value="FAMILY N-ACETYLTRANSFERASE, PUTATIVE (AFU_ORTHOLOGUE AFUA_6G03350)-RELATED"/>
    <property type="match status" value="1"/>
</dbReference>
<evidence type="ECO:0000313" key="3">
    <source>
        <dbReference type="Proteomes" id="UP001569414"/>
    </source>
</evidence>
<gene>
    <name evidence="2" type="ORF">ACCI51_04325</name>
</gene>
<dbReference type="InterPro" id="IPR000182">
    <property type="entry name" value="GNAT_dom"/>
</dbReference>
<dbReference type="Proteomes" id="UP001569414">
    <property type="component" value="Unassembled WGS sequence"/>
</dbReference>
<reference evidence="2 3" key="1">
    <citation type="submission" date="2024-08" db="EMBL/GenBank/DDBJ databases">
        <authorList>
            <person name="Ishaq N."/>
        </authorList>
    </citation>
    <scope>NUCLEOTIDE SEQUENCE [LARGE SCALE GENOMIC DNA]</scope>
    <source>
        <strain evidence="2 3">JCM 30400</strain>
    </source>
</reference>
<dbReference type="EC" id="2.3.-.-" evidence="2"/>
<dbReference type="PANTHER" id="PTHR43233">
    <property type="entry name" value="FAMILY N-ACETYLTRANSFERASE, PUTATIVE (AFU_ORTHOLOGUE AFUA_6G03350)-RELATED"/>
    <property type="match status" value="1"/>
</dbReference>
<protein>
    <submittedName>
        <fullName evidence="2">GNAT family N-acetyltransferase</fullName>
        <ecNumber evidence="2">2.3.-.-</ecNumber>
    </submittedName>
</protein>